<sequence>MIWKNKKTEECIVNENIRHLFKILATQEACKDVRITYIILWFNVIIVTGGVTKVALISYHSRILFVGNGSNKFKEN</sequence>
<evidence type="ECO:0000313" key="3">
    <source>
        <dbReference type="Proteomes" id="UP000007875"/>
    </source>
</evidence>
<reference evidence="2" key="2">
    <citation type="submission" date="2025-08" db="UniProtKB">
        <authorList>
            <consortium name="Ensembl"/>
        </authorList>
    </citation>
    <scope>IDENTIFICATION</scope>
</reference>
<dbReference type="InParanoid" id="H2Z6P3"/>
<dbReference type="HOGENOM" id="CLU_2660818_0_0_1"/>
<dbReference type="GeneTree" id="ENSGT00390000015993"/>
<dbReference type="Proteomes" id="UP000007875">
    <property type="component" value="Unassembled WGS sequence"/>
</dbReference>
<reference evidence="3" key="1">
    <citation type="submission" date="2003-08" db="EMBL/GenBank/DDBJ databases">
        <authorList>
            <person name="Birren B."/>
            <person name="Nusbaum C."/>
            <person name="Abebe A."/>
            <person name="Abouelleil A."/>
            <person name="Adekoya E."/>
            <person name="Ait-zahra M."/>
            <person name="Allen N."/>
            <person name="Allen T."/>
            <person name="An P."/>
            <person name="Anderson M."/>
            <person name="Anderson S."/>
            <person name="Arachchi H."/>
            <person name="Armbruster J."/>
            <person name="Bachantsang P."/>
            <person name="Baldwin J."/>
            <person name="Barry A."/>
            <person name="Bayul T."/>
            <person name="Blitshsteyn B."/>
            <person name="Bloom T."/>
            <person name="Blye J."/>
            <person name="Boguslavskiy L."/>
            <person name="Borowsky M."/>
            <person name="Boukhgalter B."/>
            <person name="Brunache A."/>
            <person name="Butler J."/>
            <person name="Calixte N."/>
            <person name="Calvo S."/>
            <person name="Camarata J."/>
            <person name="Campo K."/>
            <person name="Chang J."/>
            <person name="Cheshatsang Y."/>
            <person name="Citroen M."/>
            <person name="Collymore A."/>
            <person name="Considine T."/>
            <person name="Cook A."/>
            <person name="Cooke P."/>
            <person name="Corum B."/>
            <person name="Cuomo C."/>
            <person name="David R."/>
            <person name="Dawoe T."/>
            <person name="Degray S."/>
            <person name="Dodge S."/>
            <person name="Dooley K."/>
            <person name="Dorje P."/>
            <person name="Dorjee K."/>
            <person name="Dorris L."/>
            <person name="Duffey N."/>
            <person name="Dupes A."/>
            <person name="Elkins T."/>
            <person name="Engels R."/>
            <person name="Erickson J."/>
            <person name="Farina A."/>
            <person name="Faro S."/>
            <person name="Ferreira P."/>
            <person name="Fischer H."/>
            <person name="Fitzgerald M."/>
            <person name="Foley K."/>
            <person name="Gage D."/>
            <person name="Galagan J."/>
            <person name="Gearin G."/>
            <person name="Gnerre S."/>
            <person name="Gnirke A."/>
            <person name="Goyette A."/>
            <person name="Graham J."/>
            <person name="Grandbois E."/>
            <person name="Gyaltsen K."/>
            <person name="Hafez N."/>
            <person name="Hagopian D."/>
            <person name="Hagos B."/>
            <person name="Hall J."/>
            <person name="Hatcher B."/>
            <person name="Heller A."/>
            <person name="Higgins H."/>
            <person name="Honan T."/>
            <person name="Horn A."/>
            <person name="Houde N."/>
            <person name="Hughes L."/>
            <person name="Hulme W."/>
            <person name="Husby E."/>
            <person name="Iliev I."/>
            <person name="Jaffe D."/>
            <person name="Jones C."/>
            <person name="Kamal M."/>
            <person name="Kamat A."/>
            <person name="Kamvysselis M."/>
            <person name="Karlsson E."/>
            <person name="Kells C."/>
            <person name="Kieu A."/>
            <person name="Kisner P."/>
            <person name="Kodira C."/>
            <person name="Kulbokas E."/>
            <person name="Labutti K."/>
            <person name="Lama D."/>
            <person name="Landers T."/>
            <person name="Leger J."/>
            <person name="Levine S."/>
            <person name="Lewis D."/>
            <person name="Lewis T."/>
            <person name="Lindblad-toh K."/>
            <person name="Liu X."/>
            <person name="Lokyitsang T."/>
            <person name="Lokyitsang Y."/>
            <person name="Lucien O."/>
            <person name="Lui A."/>
            <person name="Ma L.J."/>
            <person name="Mabbitt R."/>
            <person name="Macdonald J."/>
            <person name="Maclean C."/>
            <person name="Major J."/>
            <person name="Manning J."/>
            <person name="Marabella R."/>
            <person name="Maru K."/>
            <person name="Matthews C."/>
            <person name="Mauceli E."/>
            <person name="Mccarthy M."/>
            <person name="Mcdonough S."/>
            <person name="Mcghee T."/>
            <person name="Meldrim J."/>
            <person name="Meneus L."/>
            <person name="Mesirov J."/>
            <person name="Mihalev A."/>
            <person name="Mihova T."/>
            <person name="Mikkelsen T."/>
            <person name="Mlenga V."/>
            <person name="Moru K."/>
            <person name="Mozes J."/>
            <person name="Mulrain L."/>
            <person name="Munson G."/>
            <person name="Naylor J."/>
            <person name="Newes C."/>
            <person name="Nguyen C."/>
            <person name="Nguyen N."/>
            <person name="Nguyen T."/>
            <person name="Nicol R."/>
            <person name="Nielsen C."/>
            <person name="Nizzari M."/>
            <person name="Norbu C."/>
            <person name="Norbu N."/>
            <person name="O'donnell P."/>
            <person name="Okoawo O."/>
            <person name="O'leary S."/>
            <person name="Omotosho B."/>
            <person name="O'neill K."/>
            <person name="Osman S."/>
            <person name="Parker S."/>
            <person name="Perrin D."/>
            <person name="Phunkhang P."/>
            <person name="Piqani B."/>
            <person name="Purcell S."/>
            <person name="Rachupka T."/>
            <person name="Ramasamy U."/>
            <person name="Rameau R."/>
            <person name="Ray V."/>
            <person name="Raymond C."/>
            <person name="Retta R."/>
            <person name="Richardson S."/>
            <person name="Rise C."/>
            <person name="Rodriguez J."/>
            <person name="Rogers J."/>
            <person name="Rogov P."/>
            <person name="Rutman M."/>
            <person name="Schupbach R."/>
            <person name="Seaman C."/>
            <person name="Settipalli S."/>
            <person name="Sharpe T."/>
            <person name="Sheridan J."/>
            <person name="Sherpa N."/>
            <person name="Shi J."/>
            <person name="Smirnov S."/>
            <person name="Smith C."/>
            <person name="Sougnez C."/>
            <person name="Spencer B."/>
            <person name="Stalker J."/>
            <person name="Stange-thomann N."/>
            <person name="Stavropoulos S."/>
            <person name="Stetson K."/>
            <person name="Stone C."/>
            <person name="Stone S."/>
            <person name="Stubbs M."/>
            <person name="Talamas J."/>
            <person name="Tchuinga P."/>
            <person name="Tenzing P."/>
            <person name="Tesfaye S."/>
            <person name="Theodore J."/>
            <person name="Thoulutsang Y."/>
            <person name="Topham K."/>
            <person name="Towey S."/>
            <person name="Tsamla T."/>
            <person name="Tsomo N."/>
            <person name="Vallee D."/>
            <person name="Vassiliev H."/>
            <person name="Venkataraman V."/>
            <person name="Vinson J."/>
            <person name="Vo A."/>
            <person name="Wade C."/>
            <person name="Wang S."/>
            <person name="Wangchuk T."/>
            <person name="Wangdi T."/>
            <person name="Whittaker C."/>
            <person name="Wilkinson J."/>
            <person name="Wu Y."/>
            <person name="Wyman D."/>
            <person name="Yadav S."/>
            <person name="Yang S."/>
            <person name="Yang X."/>
            <person name="Yeager S."/>
            <person name="Yee E."/>
            <person name="Young G."/>
            <person name="Zainoun J."/>
            <person name="Zembeck L."/>
            <person name="Zimmer A."/>
            <person name="Zody M."/>
            <person name="Lander E."/>
        </authorList>
    </citation>
    <scope>NUCLEOTIDE SEQUENCE [LARGE SCALE GENOMIC DNA]</scope>
</reference>
<reference evidence="2" key="3">
    <citation type="submission" date="2025-09" db="UniProtKB">
        <authorList>
            <consortium name="Ensembl"/>
        </authorList>
    </citation>
    <scope>IDENTIFICATION</scope>
</reference>
<evidence type="ECO:0000313" key="2">
    <source>
        <dbReference type="Ensembl" id="ENSCSAVP00000013255.1"/>
    </source>
</evidence>
<keyword evidence="1" id="KW-0472">Membrane</keyword>
<dbReference type="Ensembl" id="ENSCSAVT00000013405.1">
    <property type="protein sequence ID" value="ENSCSAVP00000013255.1"/>
    <property type="gene ID" value="ENSCSAVG00000007779.1"/>
</dbReference>
<keyword evidence="3" id="KW-1185">Reference proteome</keyword>
<protein>
    <submittedName>
        <fullName evidence="2">Uncharacterized protein</fullName>
    </submittedName>
</protein>
<feature type="transmembrane region" description="Helical" evidence="1">
    <location>
        <begin position="35"/>
        <end position="56"/>
    </location>
</feature>
<accession>H2Z6P3</accession>
<evidence type="ECO:0000256" key="1">
    <source>
        <dbReference type="SAM" id="Phobius"/>
    </source>
</evidence>
<name>H2Z6P3_CIOSA</name>
<keyword evidence="1" id="KW-1133">Transmembrane helix</keyword>
<proteinExistence type="predicted"/>
<keyword evidence="1" id="KW-0812">Transmembrane</keyword>
<dbReference type="AlphaFoldDB" id="H2Z6P3"/>
<organism evidence="2 3">
    <name type="scientific">Ciona savignyi</name>
    <name type="common">Pacific transparent sea squirt</name>
    <dbReference type="NCBI Taxonomy" id="51511"/>
    <lineage>
        <taxon>Eukaryota</taxon>
        <taxon>Metazoa</taxon>
        <taxon>Chordata</taxon>
        <taxon>Tunicata</taxon>
        <taxon>Ascidiacea</taxon>
        <taxon>Phlebobranchia</taxon>
        <taxon>Cionidae</taxon>
        <taxon>Ciona</taxon>
    </lineage>
</organism>